<accession>A0A0A9CUI4</accession>
<evidence type="ECO:0000313" key="1">
    <source>
        <dbReference type="EMBL" id="JAD78083.1"/>
    </source>
</evidence>
<organism evidence="1">
    <name type="scientific">Arundo donax</name>
    <name type="common">Giant reed</name>
    <name type="synonym">Donax arundinaceus</name>
    <dbReference type="NCBI Taxonomy" id="35708"/>
    <lineage>
        <taxon>Eukaryota</taxon>
        <taxon>Viridiplantae</taxon>
        <taxon>Streptophyta</taxon>
        <taxon>Embryophyta</taxon>
        <taxon>Tracheophyta</taxon>
        <taxon>Spermatophyta</taxon>
        <taxon>Magnoliopsida</taxon>
        <taxon>Liliopsida</taxon>
        <taxon>Poales</taxon>
        <taxon>Poaceae</taxon>
        <taxon>PACMAD clade</taxon>
        <taxon>Arundinoideae</taxon>
        <taxon>Arundineae</taxon>
        <taxon>Arundo</taxon>
    </lineage>
</organism>
<dbReference type="EMBL" id="GBRH01219812">
    <property type="protein sequence ID" value="JAD78083.1"/>
    <property type="molecule type" value="Transcribed_RNA"/>
</dbReference>
<reference evidence="1" key="1">
    <citation type="submission" date="2014-09" db="EMBL/GenBank/DDBJ databases">
        <authorList>
            <person name="Magalhaes I.L.F."/>
            <person name="Oliveira U."/>
            <person name="Santos F.R."/>
            <person name="Vidigal T.H.D.A."/>
            <person name="Brescovit A.D."/>
            <person name="Santos A.J."/>
        </authorList>
    </citation>
    <scope>NUCLEOTIDE SEQUENCE</scope>
    <source>
        <tissue evidence="1">Shoot tissue taken approximately 20 cm above the soil surface</tissue>
    </source>
</reference>
<dbReference type="AlphaFoldDB" id="A0A0A9CUI4"/>
<protein>
    <submittedName>
        <fullName evidence="1">Uncharacterized protein</fullName>
    </submittedName>
</protein>
<name>A0A0A9CUI4_ARUDO</name>
<proteinExistence type="predicted"/>
<sequence length="156" mass="17762">MQGTLQMLQVRLIEALIYEDKNGAGHPRVRHRDKAQPPVPHLHIIHSRIHELWPLEQVLLAGHLEFPLAAIELLANDTLPLPRADQYITIQVHICPAVEATPWVTLHDLWPRRHLPPRRNQSPEPQAKSIEQLLLLQHLVCGELDVGVVEAVALER</sequence>
<reference evidence="1" key="2">
    <citation type="journal article" date="2015" name="Data Brief">
        <title>Shoot transcriptome of the giant reed, Arundo donax.</title>
        <authorList>
            <person name="Barrero R.A."/>
            <person name="Guerrero F.D."/>
            <person name="Moolhuijzen P."/>
            <person name="Goolsby J.A."/>
            <person name="Tidwell J."/>
            <person name="Bellgard S.E."/>
            <person name="Bellgard M.I."/>
        </authorList>
    </citation>
    <scope>NUCLEOTIDE SEQUENCE</scope>
    <source>
        <tissue evidence="1">Shoot tissue taken approximately 20 cm above the soil surface</tissue>
    </source>
</reference>